<accession>A0A4P7NQK3</accession>
<evidence type="ECO:0000256" key="1">
    <source>
        <dbReference type="SAM" id="MobiDB-lite"/>
    </source>
</evidence>
<proteinExistence type="predicted"/>
<feature type="compositionally biased region" description="Basic residues" evidence="1">
    <location>
        <begin position="7"/>
        <end position="39"/>
    </location>
</feature>
<feature type="transmembrane region" description="Helical" evidence="2">
    <location>
        <begin position="40"/>
        <end position="58"/>
    </location>
</feature>
<evidence type="ECO:0000256" key="2">
    <source>
        <dbReference type="SAM" id="Phobius"/>
    </source>
</evidence>
<protein>
    <submittedName>
        <fullName evidence="3">Uncharacterized protein</fullName>
    </submittedName>
</protein>
<gene>
    <name evidence="3" type="ORF">PoMZ_06248</name>
</gene>
<dbReference type="EMBL" id="CP034209">
    <property type="protein sequence ID" value="QBZ64550.1"/>
    <property type="molecule type" value="Genomic_DNA"/>
</dbReference>
<dbReference type="AlphaFoldDB" id="A0A4P7NQK3"/>
<keyword evidence="2" id="KW-1133">Transmembrane helix</keyword>
<dbReference type="Proteomes" id="UP000294847">
    <property type="component" value="Chromosome 6"/>
</dbReference>
<feature type="region of interest" description="Disordered" evidence="1">
    <location>
        <begin position="1"/>
        <end position="39"/>
    </location>
</feature>
<name>A0A4P7NQK3_PYROR</name>
<keyword evidence="2" id="KW-0472">Membrane</keyword>
<reference evidence="3 4" key="1">
    <citation type="journal article" date="2019" name="Mol. Biol. Evol.">
        <title>Blast fungal genomes show frequent chromosomal changes, gene gains and losses, and effector gene turnover.</title>
        <authorList>
            <person name="Gomez Luciano L.B."/>
            <person name="Jason Tsai I."/>
            <person name="Chuma I."/>
            <person name="Tosa Y."/>
            <person name="Chen Y.H."/>
            <person name="Li J.Y."/>
            <person name="Li M.Y."/>
            <person name="Jade Lu M.Y."/>
            <person name="Nakayashiki H."/>
            <person name="Li W.H."/>
        </authorList>
    </citation>
    <scope>NUCLEOTIDE SEQUENCE [LARGE SCALE GENOMIC DNA]</scope>
    <source>
        <strain evidence="3">MZ5-1-6</strain>
    </source>
</reference>
<sequence length="64" mass="7441">MYSLKKCTGRRNKSQARTKRLAGRPHRSKKKKKKKKKKPFPVYYVAAIGKITLGRSPYPSKNYS</sequence>
<evidence type="ECO:0000313" key="3">
    <source>
        <dbReference type="EMBL" id="QBZ64550.1"/>
    </source>
</evidence>
<evidence type="ECO:0000313" key="4">
    <source>
        <dbReference type="Proteomes" id="UP000294847"/>
    </source>
</evidence>
<keyword evidence="2" id="KW-0812">Transmembrane</keyword>
<organism evidence="3 4">
    <name type="scientific">Pyricularia oryzae</name>
    <name type="common">Rice blast fungus</name>
    <name type="synonym">Magnaporthe oryzae</name>
    <dbReference type="NCBI Taxonomy" id="318829"/>
    <lineage>
        <taxon>Eukaryota</taxon>
        <taxon>Fungi</taxon>
        <taxon>Dikarya</taxon>
        <taxon>Ascomycota</taxon>
        <taxon>Pezizomycotina</taxon>
        <taxon>Sordariomycetes</taxon>
        <taxon>Sordariomycetidae</taxon>
        <taxon>Magnaporthales</taxon>
        <taxon>Pyriculariaceae</taxon>
        <taxon>Pyricularia</taxon>
    </lineage>
</organism>